<sequence>MEIFTLTRNSLTVKLLLLFLLLQSVQVTAQTRTAYWRGGTSTNWTTASNWSDGRIPDAGTAVVIGDVDFRGSFQPTVNQTTSYVGCYSLVIGESKTASLFIDTYTFEIANDVSITSNGTLRNRGGDIRVGGNWTNNGILREEIYLTTNGNGNGSKRTYYYPTIDFSGTGKTISGTNTFNYAVISGSINLLAPITIKLLDPNAYSGLFVKGTLDPATHLVTIDPTSAGVPSTESDAYAGLGGFVVDPNATIKVKATTYVGNYSRQPSTLYVNSTIDYAAGDGVTQTILPRVYGILKISGGGIKELSGTGTTTIANSSTLTQLIVEKGVLDLKTYSLDRTGGTNAGGGTITVANGAVLRIGGSGTFPGGFASNNLGLTSTVEYYGTNQAVANPLYGNLVLSGSGSKVMPSAAMTVAGNFTGSGAASFTAMANIAVSGDVTLSNTANFNGGMGWTHTVGGNWTDNATFTGNASTVVLNGAAKQINRTTGAATFNNLSITGGTITTAANITIGGNLVTSGNGALAQSTGTLTMSGSGRDMSGLNITLSNFVADGQTNSTAVFTVNGDFTTNSGRTFTATAGTVTMAGAGKNIYADGSLTLFGLNIAAPTNTSSSFNINSDFSGLGKLTASNGTITFGGTSTFAGNHDLFNVTVASTKSLTMAANANMGIAGALATPGTMNVTANVPNTVIYNHTSAAQTVLGRVYNNLIFANAGPKTAGGALTVNGDLTINNGANFNAGNNLIHTINGNWINNGTFAKGTGTGNITFAGTSDATIEGATIFNNLVISKAAANNVTLRHNVEAANLDFTTAASLITGTNKITITNDRSGDGWVYGTIERKHSFNAATDYTFAGKYNTINLPIVTGITAITVTNTSGIVSSFANSGAINRRYDVSIEAIPAGSTYGGTMQLQYNDADLNGNSEGGLQLYRANTSAGPWAVSGFTTRNSTNNFVSKNALGDVSGSWTLSEAAGLYRWNGIVSNLWGTKENWLVVNSDNTTSPASQVPGSLDIVEFNGPFTRDPWLTDARAIKAVQFKGSTPYTLIFDTGSLDVRGNLSTTGAGSATNHQINVNDRTLTVGGSLILNDGSIGNSINLNLTTGKVAVAGHVEQNGTSAVNLGTNGTLEVGGNYSKPGISTGTFTAGTGTVIYNGTGAQAVAVLPYHHLTSNKTSGVATLTGAALSVTGNLTMMGAGTKMFALATLNVDGNVNVTGGTLEAGGAIVSVKGNWNVSGGGSFIPGTSTVNFIGSNPQTISASTFNHLSITKTAGTTLTASGNVIVNAGLTLRSGELNLGTFTMNRSAAGGIFTVGNGAKLLLGASNFPANFNTNTLEANSTVVYNGAGIQAVAPVVYSHLILRNGAGNAKKLQGATSVKGDLTTETGATLSGEGQVLTLSGNFINNGIYQAYTDYTLGTLVLANSGGTVKTFSGNPLTINNLLVETGADYLLQNADIKVDNVITTPGLVIRGNLTNNGKIDRGTHKVVIEGNFLNVPGATLKSSGIATFAGTRLQKIQLQESLRASVEPLPVTIEFRGSVAPIFNSSSEPTFGTVIIDNKDPLGIRTSVGWTVKLGFYVLNGAKFDGGPYTHNFSTAIDNSGTIISSGTLNFSPEQLGQGLQVFPLKFGLLPTAFQSTGTLYIGGNLPIALAGVVPTSLNNLEIANTHPNGVATLSLSPALPLQGTNWNLSGNLKVNTGATFKTGPGTTYNIGGNIVDNGVLNGAGGSFILTNAAGRANDIASMATIEGSGNTTFGNLTIGTNAGISINKNISILGNLTHNGAELDANGSELNFTGTGASVINASNALNTVSIENLRVSKSAPATSVTLQANIEDVRILHVETGTLDVGTMTITKTITLEDEEESITTLTVADGAFLKVGGTNNIPQLDVYALAPASTVEYYGASQPVESTQYGHLITRNAGIKTFGEGIAKIAGNFTVSDATVVTPAIIEYNGTGNQQVAAIPYKNLALTTGGTKTLAAGTVGVAEALTLTVGASINAATAGVTVDYNGTVAQDVLPTNYYHLKLSNAGLKRFAATTSIAADFIATGATTDLTSTETTVDFNGTGTQRMPGLNYSKIVLSGGGNKLLTGNASVAKELRLTNGMINTGDNRFILGAAADLVENKDNYVTGLVETTRFVAANMEQAFGGLGLKITAPAGAGSTLVTRTTGKDVGIVNKSVLRQFAVTPADNNGQLNATVSMTYFDHELNGRSKDDLVFYRSENGVDNWLLAPGNVTSATSQNEVTITGFQKFSSVTLGGRMAPLPIELIYFTATRSGNNAILKWATAMESDSKGVEVQVSTDGISFRAIGFVDSRGANSSQKQQYSFTDKEANKYGTRYYRLRQLDNDGAEAYYGPKSVDFETQATVATQAYPNPFDEELFVVLSDANTGTATVSLHDAVGKLVFTRKENVTSTGTILLNMQTVKQAGIYFLTVELNGKVNRIKLMRR</sequence>
<proteinExistence type="predicted"/>
<reference evidence="3 4" key="1">
    <citation type="submission" date="2018-06" db="EMBL/GenBank/DDBJ databases">
        <authorList>
            <person name="Liu Z.-W."/>
        </authorList>
    </citation>
    <scope>NUCLEOTIDE SEQUENCE [LARGE SCALE GENOMIC DNA]</scope>
    <source>
        <strain evidence="3 4">2b14</strain>
    </source>
</reference>
<dbReference type="OrthoDB" id="3333873at2"/>
<keyword evidence="1" id="KW-0732">Signal</keyword>
<reference evidence="3 4" key="2">
    <citation type="submission" date="2018-07" db="EMBL/GenBank/DDBJ databases">
        <title>Pontibacter sp. 2b14 genomic sequence and assembly.</title>
        <authorList>
            <person name="Du Z.-J."/>
        </authorList>
    </citation>
    <scope>NUCLEOTIDE SEQUENCE [LARGE SCALE GENOMIC DNA]</scope>
    <source>
        <strain evidence="3 4">2b14</strain>
    </source>
</reference>
<feature type="signal peptide" evidence="1">
    <location>
        <begin position="1"/>
        <end position="29"/>
    </location>
</feature>
<evidence type="ECO:0000313" key="4">
    <source>
        <dbReference type="Proteomes" id="UP000251692"/>
    </source>
</evidence>
<accession>A0A364RIR3</accession>
<dbReference type="Pfam" id="PF18962">
    <property type="entry name" value="Por_Secre_tail"/>
    <property type="match status" value="1"/>
</dbReference>
<organism evidence="3 4">
    <name type="scientific">Pontibacter arcticus</name>
    <dbReference type="NCBI Taxonomy" id="2080288"/>
    <lineage>
        <taxon>Bacteria</taxon>
        <taxon>Pseudomonadati</taxon>
        <taxon>Bacteroidota</taxon>
        <taxon>Cytophagia</taxon>
        <taxon>Cytophagales</taxon>
        <taxon>Hymenobacteraceae</taxon>
        <taxon>Pontibacter</taxon>
    </lineage>
</organism>
<evidence type="ECO:0000256" key="1">
    <source>
        <dbReference type="SAM" id="SignalP"/>
    </source>
</evidence>
<evidence type="ECO:0000313" key="3">
    <source>
        <dbReference type="EMBL" id="RAU84163.1"/>
    </source>
</evidence>
<feature type="chain" id="PRO_5016653343" description="Secretion system C-terminal sorting domain-containing protein" evidence="1">
    <location>
        <begin position="30"/>
        <end position="2435"/>
    </location>
</feature>
<protein>
    <recommendedName>
        <fullName evidence="2">Secretion system C-terminal sorting domain-containing protein</fullName>
    </recommendedName>
</protein>
<name>A0A364RIR3_9BACT</name>
<dbReference type="Proteomes" id="UP000251692">
    <property type="component" value="Unassembled WGS sequence"/>
</dbReference>
<evidence type="ECO:0000259" key="2">
    <source>
        <dbReference type="Pfam" id="PF18962"/>
    </source>
</evidence>
<dbReference type="NCBIfam" id="TIGR04183">
    <property type="entry name" value="Por_Secre_tail"/>
    <property type="match status" value="1"/>
</dbReference>
<dbReference type="EMBL" id="QMDV01000001">
    <property type="protein sequence ID" value="RAU84163.1"/>
    <property type="molecule type" value="Genomic_DNA"/>
</dbReference>
<dbReference type="InterPro" id="IPR026444">
    <property type="entry name" value="Secre_tail"/>
</dbReference>
<gene>
    <name evidence="3" type="ORF">DP923_03720</name>
</gene>
<feature type="domain" description="Secretion system C-terminal sorting" evidence="2">
    <location>
        <begin position="2359"/>
        <end position="2426"/>
    </location>
</feature>
<keyword evidence="4" id="KW-1185">Reference proteome</keyword>
<dbReference type="RefSeq" id="WP_112304444.1">
    <property type="nucleotide sequence ID" value="NZ_QMDV01000001.1"/>
</dbReference>
<comment type="caution">
    <text evidence="3">The sequence shown here is derived from an EMBL/GenBank/DDBJ whole genome shotgun (WGS) entry which is preliminary data.</text>
</comment>